<accession>A0ABP1GBH6</accession>
<evidence type="ECO:0000256" key="1">
    <source>
        <dbReference type="SAM" id="Coils"/>
    </source>
</evidence>
<feature type="compositionally biased region" description="Polar residues" evidence="2">
    <location>
        <begin position="1916"/>
        <end position="1929"/>
    </location>
</feature>
<feature type="region of interest" description="Disordered" evidence="2">
    <location>
        <begin position="1677"/>
        <end position="1711"/>
    </location>
</feature>
<proteinExistence type="predicted"/>
<feature type="compositionally biased region" description="Polar residues" evidence="2">
    <location>
        <begin position="689"/>
        <end position="698"/>
    </location>
</feature>
<protein>
    <submittedName>
        <fullName evidence="3">G11058 protein</fullName>
    </submittedName>
</protein>
<feature type="region of interest" description="Disordered" evidence="2">
    <location>
        <begin position="1728"/>
        <end position="1772"/>
    </location>
</feature>
<feature type="coiled-coil region" evidence="1">
    <location>
        <begin position="1299"/>
        <end position="1460"/>
    </location>
</feature>
<feature type="compositionally biased region" description="Basic and acidic residues" evidence="2">
    <location>
        <begin position="740"/>
        <end position="754"/>
    </location>
</feature>
<feature type="compositionally biased region" description="Polar residues" evidence="2">
    <location>
        <begin position="625"/>
        <end position="653"/>
    </location>
</feature>
<feature type="region of interest" description="Disordered" evidence="2">
    <location>
        <begin position="1188"/>
        <end position="1212"/>
    </location>
</feature>
<keyword evidence="4" id="KW-1185">Reference proteome</keyword>
<keyword evidence="1" id="KW-0175">Coiled coil</keyword>
<dbReference type="PANTHER" id="PTHR23159:SF31">
    <property type="entry name" value="CENTROSOME-ASSOCIATED PROTEIN CEP250 ISOFORM X1"/>
    <property type="match status" value="1"/>
</dbReference>
<evidence type="ECO:0000313" key="4">
    <source>
        <dbReference type="Proteomes" id="UP001497392"/>
    </source>
</evidence>
<organism evidence="3 4">
    <name type="scientific">Coccomyxa viridis</name>
    <dbReference type="NCBI Taxonomy" id="1274662"/>
    <lineage>
        <taxon>Eukaryota</taxon>
        <taxon>Viridiplantae</taxon>
        <taxon>Chlorophyta</taxon>
        <taxon>core chlorophytes</taxon>
        <taxon>Trebouxiophyceae</taxon>
        <taxon>Trebouxiophyceae incertae sedis</taxon>
        <taxon>Coccomyxaceae</taxon>
        <taxon>Coccomyxa</taxon>
    </lineage>
</organism>
<feature type="coiled-coil region" evidence="1">
    <location>
        <begin position="401"/>
        <end position="563"/>
    </location>
</feature>
<feature type="compositionally biased region" description="Polar residues" evidence="2">
    <location>
        <begin position="1188"/>
        <end position="1199"/>
    </location>
</feature>
<feature type="compositionally biased region" description="Polar residues" evidence="2">
    <location>
        <begin position="1745"/>
        <end position="1756"/>
    </location>
</feature>
<feature type="region of interest" description="Disordered" evidence="2">
    <location>
        <begin position="592"/>
        <end position="698"/>
    </location>
</feature>
<comment type="caution">
    <text evidence="3">The sequence shown here is derived from an EMBL/GenBank/DDBJ whole genome shotgun (WGS) entry which is preliminary data.</text>
</comment>
<name>A0ABP1GBH6_9CHLO</name>
<feature type="coiled-coil region" evidence="1">
    <location>
        <begin position="1613"/>
        <end position="1640"/>
    </location>
</feature>
<evidence type="ECO:0000256" key="2">
    <source>
        <dbReference type="SAM" id="MobiDB-lite"/>
    </source>
</evidence>
<feature type="region of interest" description="Disordered" evidence="2">
    <location>
        <begin position="1086"/>
        <end position="1106"/>
    </location>
</feature>
<reference evidence="3 4" key="1">
    <citation type="submission" date="2024-06" db="EMBL/GenBank/DDBJ databases">
        <authorList>
            <person name="Kraege A."/>
            <person name="Thomma B."/>
        </authorList>
    </citation>
    <scope>NUCLEOTIDE SEQUENCE [LARGE SCALE GENOMIC DNA]</scope>
</reference>
<gene>
    <name evidence="3" type="primary">g11058</name>
    <name evidence="3" type="ORF">VP750_LOCUS9909</name>
</gene>
<feature type="region of interest" description="Disordered" evidence="2">
    <location>
        <begin position="727"/>
        <end position="754"/>
    </location>
</feature>
<dbReference type="PANTHER" id="PTHR23159">
    <property type="entry name" value="CENTROSOMAL PROTEIN 2"/>
    <property type="match status" value="1"/>
</dbReference>
<sequence>MDLLRSLEGGMPLGVPVITNYEIREEVDSFLASLAFGTTRRDADLEDAIADKLHEVYHDCATLQHKLNQWVVVAMGLQEVIEQQHEKTRQLLAGQVGMQQSGLGQGQGNLQPGQQSGGSAVDMAMAAQHREVAALQDQMAMLRHEMTAMRQGSTGVTALQPLQQVVPAYGDVERLRAESASLRRALQDAELEIQHMTVAHQKQVQEMLKREQSQRAHAAAEVLAAKHKAAAWQAKLQQQAADIAVYAQHSAPGQAGHAAPAGDSMVTSVRQKQQELLKEEVMASMEHSAALQSAQQQAQEALQQEIDAMRADHARALRAAHREREALAKECTSAKEAAVVQQDALMKQVMGLTEQLQSEAQLRASMEAQQADTSAKQQARLQEQLQAQEVKEVVAQPQSEIVTLQGQLQDQEAALKVATDDLAASESARKGAQVQLAEQERQTTRLELCITQLQEKLTAQEATAAAQHSEQLQQLQSRVEQLQGLLHDRESDLAKQLQDMVAADDAHIAALEEARAEAEMLRAQLAGAEESKAADMAECIDSHASHSEMLEQLQQEHEQEINRICAAAEADREHMHTVNALLRAELANALSRMDSAESPPIRQRPNGAPQEHDPAASQGCAALVSEQSPAKASESSTPCTLSPAQSCGPSLSTHMKIAHKPSSIAQHRGLTPARRCDGDQTAQRHAWQTALSGDHASSQPKPVMLGLAPVLLISMTALQLQMERRLKATSPADGSASQDKAADGREWQAQQELEKEAAVAKLQNEHAQQLRALEERLQEQHASTCQHMREAHAQELQALRESLSAEHTSAAASLARQHSQRLASECERITGRLTEEHVKSLEDLREPLQQEHAAAMHALRQQHAQELAESQASIQAELSKQHAAAECALRESLEQAHAASAQQQLTEQAERLSIAHAQAVANLAEEKAAALQALQKQLTEEHVQALASLTEDREAAIKAMREQLSKQHAAMCQHMREAHAQELAAHEHQLREEHAHICRDMQAQHAQQVQDMAAEHAQHAEQLKLRMEQDFLEERERIEVEHECQLALVQELAAEHARAQCQEQAQTSQNRCSELEEQLQAMRSEMSALRKHGAEHVSLQSATPRKEHAELARLRQECGQLRAQRADQAAQAQGLAAQLAAERADSSALRQENLELATELNEASMDRHATEDAHHVLKERCSKLQESINQMSRHGSTHGTPRREPAGASLPAQHPLSRQLDAEGNAVQPPYDDEAAPWQTGADCTAQITPMQTAKFSTPDPVNEPTASCLVVRALNFHEEPDAGAEAPEGHCLRCCVLEAKLQEQQAQYEEHLERLNADIQADARALRISNQDLALTLRSVGAAEQLEDIEAERDKLAALADDTVAELEAMRAENIHLSSEAVMHDGELQACKQALADLTTALEEKDAEVAALQEQLEQLRALEQARGMPSPSTSDTPRVIAAQLQIEQLQRQLHSALQVSQTASLPPTPVLLDSSSKIEGLARKHAAEVTSLREAFHARLAALEEELQAKNEQVLELEHALMSAEDALEQRQAALVECQDMLAEMQGFSEAQRHRADREQAQAQAAEGMALEARAAAEVAAMQLHGAQREVQSSRRRTHDAELSAAARSEALEEATLQMHHLQLELGEAKGQLRAAKAASTAAYERVEVLAAQLASVEDVSPLGLILRPSREQRWSMTGPEPLIKSYGSHGRRHRSSPGELAPAQHAVSGDLSRPANLSLADIGVTGLAQPGSSRARKAESTRQPRQTRMQSEAGQHSRLRHGIESPAKQRRWTLAGEVASLLTPHEPEGAHEMLSDQENSGALSPACSSPIPRSHGGHAGRAGQDSPEPLGSVHFNALYGELRTSNSPVRKVAIARNSRSDSPSRLGHQPEDAAERSTVAEGMRSTLREAEGLESLSCVDSIRVLQQEEHCNASPENRSSTLPTAQEQDAMLSPENRPMLSSKVAVQRAIFSDPVPKKPGMPARDIAGRWHGRAPAYWSACDTP</sequence>
<evidence type="ECO:0000313" key="3">
    <source>
        <dbReference type="EMBL" id="CAL5228003.1"/>
    </source>
</evidence>
<feature type="coiled-coil region" evidence="1">
    <location>
        <begin position="1494"/>
        <end position="1528"/>
    </location>
</feature>
<feature type="coiled-coil region" evidence="1">
    <location>
        <begin position="284"/>
        <end position="337"/>
    </location>
</feature>
<feature type="coiled-coil region" evidence="1">
    <location>
        <begin position="914"/>
        <end position="941"/>
    </location>
</feature>
<feature type="region of interest" description="Disordered" evidence="2">
    <location>
        <begin position="1857"/>
        <end position="1881"/>
    </location>
</feature>
<feature type="region of interest" description="Disordered" evidence="2">
    <location>
        <begin position="1793"/>
        <end position="1834"/>
    </location>
</feature>
<feature type="region of interest" description="Disordered" evidence="2">
    <location>
        <begin position="1912"/>
        <end position="1937"/>
    </location>
</feature>
<dbReference type="Proteomes" id="UP001497392">
    <property type="component" value="Unassembled WGS sequence"/>
</dbReference>
<dbReference type="EMBL" id="CAXHTA020000017">
    <property type="protein sequence ID" value="CAL5228003.1"/>
    <property type="molecule type" value="Genomic_DNA"/>
</dbReference>